<proteinExistence type="inferred from homology"/>
<dbReference type="GO" id="GO:0046933">
    <property type="term" value="F:proton-transporting ATP synthase activity, rotational mechanism"/>
    <property type="evidence" value="ECO:0007669"/>
    <property type="project" value="UniProtKB-UniRule"/>
</dbReference>
<organism evidence="8 9">
    <name type="scientific">Aphanocapsa feldmannii 277cV</name>
    <dbReference type="NCBI Taxonomy" id="2507553"/>
    <lineage>
        <taxon>Bacteria</taxon>
        <taxon>Bacillati</taxon>
        <taxon>Cyanobacteriota</taxon>
        <taxon>Cyanophyceae</taxon>
        <taxon>Oscillatoriophycideae</taxon>
        <taxon>Chroococcales</taxon>
        <taxon>Microcystaceae</taxon>
        <taxon>Aphanocapsa</taxon>
    </lineage>
</organism>
<dbReference type="PANTHER" id="PTHR11910">
    <property type="entry name" value="ATP SYNTHASE DELTA CHAIN"/>
    <property type="match status" value="1"/>
</dbReference>
<sequence length="182" mass="19554">MPLLNTIATPYAEALLQISEAEGSSDRIAADAKGILELWNGSADLRGALQSPVLAPASKKATLRKLFEGRVSGNTLKLLQLLADRQRCNLLDVVMERFLELYRESQDIALAQITSATPLSREQQVNLNRKIQAIAGSKSVECSISVDPSLIGGLIIRIGSKVFDASLSGQARRLAVSLAKAI</sequence>
<gene>
    <name evidence="7" type="primary">atpH</name>
    <name evidence="7" type="synonym">atpD</name>
    <name evidence="8" type="ORF">ERJ67_09960</name>
</gene>
<keyword evidence="7" id="KW-0793">Thylakoid</keyword>
<evidence type="ECO:0000313" key="8">
    <source>
        <dbReference type="EMBL" id="TGG90995.1"/>
    </source>
</evidence>
<keyword evidence="2 7" id="KW-0813">Transport</keyword>
<comment type="function">
    <text evidence="7">This protein is part of the stalk that links CF(0) to CF(1). It either transmits conformational changes from CF(0) to CF(1) or is implicated in proton conduction.</text>
</comment>
<keyword evidence="4 7" id="KW-0406">Ion transport</keyword>
<evidence type="ECO:0000313" key="9">
    <source>
        <dbReference type="Proteomes" id="UP000317990"/>
    </source>
</evidence>
<dbReference type="HAMAP" id="MF_01416">
    <property type="entry name" value="ATP_synth_delta_bact"/>
    <property type="match status" value="1"/>
</dbReference>
<name>A0A524RLQ8_9CHRO</name>
<dbReference type="AlphaFoldDB" id="A0A524RLQ8"/>
<evidence type="ECO:0000256" key="4">
    <source>
        <dbReference type="ARBA" id="ARBA00023065"/>
    </source>
</evidence>
<dbReference type="Pfam" id="PF00213">
    <property type="entry name" value="OSCP"/>
    <property type="match status" value="1"/>
</dbReference>
<comment type="function">
    <text evidence="7">F(1)F(0) ATP synthase produces ATP from ADP in the presence of a proton or sodium gradient. F-type ATPases consist of two structural domains, F(1) containing the extramembraneous catalytic core and F(0) containing the membrane proton channel, linked together by a central stalk and a peripheral stalk. During catalysis, ATP synthesis in the catalytic domain of F(1) is coupled via a rotary mechanism of the central stalk subunits to proton translocation.</text>
</comment>
<evidence type="ECO:0000256" key="5">
    <source>
        <dbReference type="ARBA" id="ARBA00023136"/>
    </source>
</evidence>
<keyword evidence="7" id="KW-0139">CF(1)</keyword>
<dbReference type="Proteomes" id="UP000317990">
    <property type="component" value="Unassembled WGS sequence"/>
</dbReference>
<evidence type="ECO:0000256" key="2">
    <source>
        <dbReference type="ARBA" id="ARBA00022448"/>
    </source>
</evidence>
<evidence type="ECO:0000256" key="1">
    <source>
        <dbReference type="ARBA" id="ARBA00004370"/>
    </source>
</evidence>
<dbReference type="PRINTS" id="PR00125">
    <property type="entry name" value="ATPASEDELTA"/>
</dbReference>
<reference evidence="8 9" key="1">
    <citation type="journal article" date="2019" name="mSystems">
        <title>Life at home and on the roam: Genomic adaptions reflect the dual lifestyle of an intracellular, facultative symbiont.</title>
        <authorList>
            <person name="Burgsdorf I."/>
        </authorList>
    </citation>
    <scope>NUCLEOTIDE SEQUENCE [LARGE SCALE GENOMIC DNA]</scope>
    <source>
        <strain evidence="8">277cV</strain>
    </source>
</reference>
<keyword evidence="6 7" id="KW-0066">ATP synthesis</keyword>
<comment type="caution">
    <text evidence="8">The sequence shown here is derived from an EMBL/GenBank/DDBJ whole genome shotgun (WGS) entry which is preliminary data.</text>
</comment>
<dbReference type="Gene3D" id="1.10.520.20">
    <property type="entry name" value="N-terminal domain of the delta subunit of the F1F0-ATP synthase"/>
    <property type="match status" value="1"/>
</dbReference>
<accession>A0A524RLQ8</accession>
<dbReference type="EMBL" id="SRMO01000084">
    <property type="protein sequence ID" value="TGG90995.1"/>
    <property type="molecule type" value="Genomic_DNA"/>
</dbReference>
<evidence type="ECO:0000256" key="3">
    <source>
        <dbReference type="ARBA" id="ARBA00022781"/>
    </source>
</evidence>
<keyword evidence="5 7" id="KW-0472">Membrane</keyword>
<protein>
    <recommendedName>
        <fullName evidence="7">ATP synthase subunit delta</fullName>
    </recommendedName>
    <alternativeName>
        <fullName evidence="7">ATP synthase F(1) sector subunit delta</fullName>
    </alternativeName>
    <alternativeName>
        <fullName evidence="7">F-type ATPase subunit delta</fullName>
        <shortName evidence="7">F-ATPase subunit delta</shortName>
    </alternativeName>
</protein>
<keyword evidence="3 7" id="KW-0375">Hydrogen ion transport</keyword>
<dbReference type="InterPro" id="IPR000711">
    <property type="entry name" value="ATPase_OSCP/dsu"/>
</dbReference>
<comment type="similarity">
    <text evidence="7">Belongs to the ATPase delta chain family.</text>
</comment>
<dbReference type="NCBIfam" id="TIGR01145">
    <property type="entry name" value="ATP_synt_delta"/>
    <property type="match status" value="1"/>
</dbReference>
<evidence type="ECO:0000256" key="7">
    <source>
        <dbReference type="HAMAP-Rule" id="MF_01416"/>
    </source>
</evidence>
<evidence type="ECO:0000256" key="6">
    <source>
        <dbReference type="ARBA" id="ARBA00023310"/>
    </source>
</evidence>
<dbReference type="InterPro" id="IPR026015">
    <property type="entry name" value="ATP_synth_OSCP/delta_N_sf"/>
</dbReference>
<comment type="subcellular location">
    <subcellularLocation>
        <location evidence="7">Cellular thylakoid membrane</location>
        <topology evidence="7">Peripheral membrane protein</topology>
    </subcellularLocation>
    <subcellularLocation>
        <location evidence="1">Membrane</location>
    </subcellularLocation>
</comment>
<dbReference type="GO" id="GO:0031676">
    <property type="term" value="C:plasma membrane-derived thylakoid membrane"/>
    <property type="evidence" value="ECO:0007669"/>
    <property type="project" value="UniProtKB-SubCell"/>
</dbReference>
<dbReference type="GO" id="GO:0045259">
    <property type="term" value="C:proton-transporting ATP synthase complex"/>
    <property type="evidence" value="ECO:0007669"/>
    <property type="project" value="UniProtKB-KW"/>
</dbReference>
<dbReference type="SUPFAM" id="SSF47928">
    <property type="entry name" value="N-terminal domain of the delta subunit of the F1F0-ATP synthase"/>
    <property type="match status" value="1"/>
</dbReference>